<evidence type="ECO:0000256" key="7">
    <source>
        <dbReference type="ARBA" id="ARBA00068695"/>
    </source>
</evidence>
<dbReference type="STRING" id="65735.SAMN04488075_2201"/>
<reference evidence="13" key="1">
    <citation type="submission" date="2016-10" db="EMBL/GenBank/DDBJ databases">
        <authorList>
            <person name="Varghese N."/>
            <person name="Submissions S."/>
        </authorList>
    </citation>
    <scope>NUCLEOTIDE SEQUENCE [LARGE SCALE GENOMIC DNA]</scope>
    <source>
        <strain evidence="13">DSM 11593</strain>
    </source>
</reference>
<dbReference type="InterPro" id="IPR049623">
    <property type="entry name" value="PA_CoA_lig_proteobact_actino"/>
</dbReference>
<evidence type="ECO:0000256" key="1">
    <source>
        <dbReference type="ARBA" id="ARBA00011245"/>
    </source>
</evidence>
<evidence type="ECO:0000313" key="12">
    <source>
        <dbReference type="EMBL" id="SEH99987.1"/>
    </source>
</evidence>
<evidence type="ECO:0000256" key="6">
    <source>
        <dbReference type="ARBA" id="ARBA00066629"/>
    </source>
</evidence>
<dbReference type="InterPro" id="IPR042099">
    <property type="entry name" value="ANL_N_sf"/>
</dbReference>
<dbReference type="GO" id="GO:0000166">
    <property type="term" value="F:nucleotide binding"/>
    <property type="evidence" value="ECO:0007669"/>
    <property type="project" value="UniProtKB-KW"/>
</dbReference>
<dbReference type="Gene3D" id="3.30.300.30">
    <property type="match status" value="1"/>
</dbReference>
<feature type="domain" description="AMP-dependent ligase C-terminal" evidence="11">
    <location>
        <begin position="339"/>
        <end position="433"/>
    </location>
</feature>
<dbReference type="InterPro" id="IPR051414">
    <property type="entry name" value="Adenylate-forming_Reductase"/>
</dbReference>
<dbReference type="InterPro" id="IPR000873">
    <property type="entry name" value="AMP-dep_synth/lig_dom"/>
</dbReference>
<dbReference type="InterPro" id="IPR011880">
    <property type="entry name" value="PA_CoA_ligase"/>
</dbReference>
<comment type="similarity">
    <text evidence="5 9">Belongs to the phenylacetyl-CoA ligase family.</text>
</comment>
<evidence type="ECO:0000256" key="4">
    <source>
        <dbReference type="ARBA" id="ARBA00060591"/>
    </source>
</evidence>
<comment type="function">
    <text evidence="9">Catalyzes the activation of phenylacetic acid (PA) to phenylacetyl-CoA (PA-CoA).</text>
</comment>
<dbReference type="Proteomes" id="UP000199125">
    <property type="component" value="Unassembled WGS sequence"/>
</dbReference>
<dbReference type="FunFam" id="3.40.50.12780:FF:000016">
    <property type="entry name" value="Phenylacetate-coenzyme A ligase"/>
    <property type="match status" value="1"/>
</dbReference>
<dbReference type="Gene3D" id="3.40.50.12780">
    <property type="entry name" value="N-terminal domain of ligase-like"/>
    <property type="match status" value="1"/>
</dbReference>
<comment type="pathway">
    <text evidence="4 9">Aromatic compound metabolism; phenylacetate degradation.</text>
</comment>
<proteinExistence type="inferred from homology"/>
<dbReference type="SUPFAM" id="SSF56801">
    <property type="entry name" value="Acetyl-CoA synthetase-like"/>
    <property type="match status" value="1"/>
</dbReference>
<gene>
    <name evidence="12" type="ORF">SAMN04488075_2201</name>
</gene>
<dbReference type="OrthoDB" id="580775at2"/>
<keyword evidence="3 9" id="KW-0547">Nucleotide-binding</keyword>
<name>A0A1H6MEK5_9RHOB</name>
<dbReference type="AlphaFoldDB" id="A0A1H6MEK5"/>
<evidence type="ECO:0000256" key="8">
    <source>
        <dbReference type="ARBA" id="ARBA00075111"/>
    </source>
</evidence>
<dbReference type="Pfam" id="PF14535">
    <property type="entry name" value="AMP-binding_C_2"/>
    <property type="match status" value="1"/>
</dbReference>
<evidence type="ECO:0000259" key="11">
    <source>
        <dbReference type="Pfam" id="PF14535"/>
    </source>
</evidence>
<accession>A0A1H6MEK5</accession>
<evidence type="ECO:0000256" key="9">
    <source>
        <dbReference type="PIRNR" id="PIRNR006444"/>
    </source>
</evidence>
<evidence type="ECO:0000256" key="2">
    <source>
        <dbReference type="ARBA" id="ARBA00022598"/>
    </source>
</evidence>
<dbReference type="GO" id="GO:0047475">
    <property type="term" value="F:phenylacetate-CoA ligase activity"/>
    <property type="evidence" value="ECO:0007669"/>
    <property type="project" value="UniProtKB-EC"/>
</dbReference>
<dbReference type="NCBIfam" id="TIGR02155">
    <property type="entry name" value="PA_CoA_ligase"/>
    <property type="match status" value="1"/>
</dbReference>
<dbReference type="EC" id="6.2.1.30" evidence="6 9"/>
<evidence type="ECO:0000313" key="13">
    <source>
        <dbReference type="Proteomes" id="UP000199125"/>
    </source>
</evidence>
<comment type="catalytic activity">
    <reaction evidence="9">
        <text>2-phenylacetate + ATP + CoA = phenylacetyl-CoA + AMP + diphosphate</text>
        <dbReference type="Rhea" id="RHEA:20956"/>
        <dbReference type="ChEBI" id="CHEBI:18401"/>
        <dbReference type="ChEBI" id="CHEBI:30616"/>
        <dbReference type="ChEBI" id="CHEBI:33019"/>
        <dbReference type="ChEBI" id="CHEBI:57287"/>
        <dbReference type="ChEBI" id="CHEBI:57390"/>
        <dbReference type="ChEBI" id="CHEBI:456215"/>
        <dbReference type="EC" id="6.2.1.30"/>
    </reaction>
</comment>
<dbReference type="PANTHER" id="PTHR43439">
    <property type="entry name" value="PHENYLACETATE-COENZYME A LIGASE"/>
    <property type="match status" value="1"/>
</dbReference>
<keyword evidence="2 9" id="KW-0436">Ligase</keyword>
<feature type="domain" description="AMP-dependent synthetase/ligase" evidence="10">
    <location>
        <begin position="97"/>
        <end position="292"/>
    </location>
</feature>
<dbReference type="UniPathway" id="UPA00930"/>
<evidence type="ECO:0000259" key="10">
    <source>
        <dbReference type="Pfam" id="PF00501"/>
    </source>
</evidence>
<sequence length="436" mass="49110">MEDLTPRKQDLDPIEIASRDEIEALQFHRMKRSLKHAFENSPFYRNRFIEHDVHPEDLKTLRDIAKFPFTVKQDLRDNYPFGIFAVPQSRLVRIHGSSGTTGKPTVVGYTQADIDHWANLIARSIRAAGGRPGDILHNAYGYGLFTGGIGAHYGAERLGCTVVPISGGMTERQVTLINDFKPRVIMVTPSYMLSILDEFRRQGLDPRQSSLQVGIFGAEPWTNAMREEIEDAFDMHAVDIYGLSEVMGPGVAQECVETKDGLHIWEDHFYPEIIDPVTGEVLEDGQMGELVFTTLTKEGLPMVRYRTRDLTRLLPGTARSMRRIEKITGRSDDMIILRGVNVFPTQIEEQILKCRGLTPHFQIELSRSGRMDNMVVHVECTPDHSAEDARAKSARDLAHHIKSIVGVSSRVEVCDPHSVARSDGKAKRVVDNRPKE</sequence>
<dbReference type="GO" id="GO:0010124">
    <property type="term" value="P:phenylacetate catabolic process"/>
    <property type="evidence" value="ECO:0007669"/>
    <property type="project" value="UniProtKB-UniRule"/>
</dbReference>
<dbReference type="PIRSF" id="PIRSF006444">
    <property type="entry name" value="PaaK"/>
    <property type="match status" value="1"/>
</dbReference>
<keyword evidence="13" id="KW-1185">Reference proteome</keyword>
<dbReference type="Pfam" id="PF00501">
    <property type="entry name" value="AMP-binding"/>
    <property type="match status" value="1"/>
</dbReference>
<dbReference type="CDD" id="cd05913">
    <property type="entry name" value="PaaK"/>
    <property type="match status" value="1"/>
</dbReference>
<dbReference type="PANTHER" id="PTHR43439:SF1">
    <property type="entry name" value="PHENYLACETATE-COENZYME A LIGASE"/>
    <property type="match status" value="1"/>
</dbReference>
<dbReference type="InterPro" id="IPR045851">
    <property type="entry name" value="AMP-bd_C_sf"/>
</dbReference>
<dbReference type="RefSeq" id="WP_090848103.1">
    <property type="nucleotide sequence ID" value="NZ_FNXG01000003.1"/>
</dbReference>
<dbReference type="EMBL" id="FNXG01000003">
    <property type="protein sequence ID" value="SEH99987.1"/>
    <property type="molecule type" value="Genomic_DNA"/>
</dbReference>
<protein>
    <recommendedName>
        <fullName evidence="7 9">Phenylacetate-coenzyme A ligase</fullName>
        <ecNumber evidence="6 9">6.2.1.30</ecNumber>
    </recommendedName>
    <alternativeName>
        <fullName evidence="8 9">Phenylacetyl-CoA ligase</fullName>
    </alternativeName>
</protein>
<evidence type="ECO:0000256" key="3">
    <source>
        <dbReference type="ARBA" id="ARBA00022741"/>
    </source>
</evidence>
<evidence type="ECO:0000256" key="5">
    <source>
        <dbReference type="ARBA" id="ARBA00061566"/>
    </source>
</evidence>
<comment type="subunit">
    <text evidence="1">Monomer.</text>
</comment>
<organism evidence="12 13">
    <name type="scientific">Paracoccus alkenifer</name>
    <dbReference type="NCBI Taxonomy" id="65735"/>
    <lineage>
        <taxon>Bacteria</taxon>
        <taxon>Pseudomonadati</taxon>
        <taxon>Pseudomonadota</taxon>
        <taxon>Alphaproteobacteria</taxon>
        <taxon>Rhodobacterales</taxon>
        <taxon>Paracoccaceae</taxon>
        <taxon>Paracoccus</taxon>
    </lineage>
</organism>
<dbReference type="InterPro" id="IPR028154">
    <property type="entry name" value="AMP-dep_Lig_C"/>
</dbReference>